<dbReference type="AlphaFoldDB" id="A0A8B7PGP3"/>
<evidence type="ECO:0000256" key="3">
    <source>
        <dbReference type="ARBA" id="ARBA00022621"/>
    </source>
</evidence>
<dbReference type="GO" id="GO:0005344">
    <property type="term" value="F:oxygen carrier activity"/>
    <property type="evidence" value="ECO:0007669"/>
    <property type="project" value="UniProtKB-KW"/>
</dbReference>
<accession>A0A8B7PGP3</accession>
<dbReference type="InterPro" id="IPR000971">
    <property type="entry name" value="Globin"/>
</dbReference>
<dbReference type="PANTHER" id="PTHR46458">
    <property type="entry name" value="BLR2807 PROTEIN"/>
    <property type="match status" value="1"/>
</dbReference>
<keyword evidence="5" id="KW-0408">Iron</keyword>
<dbReference type="InterPro" id="IPR009050">
    <property type="entry name" value="Globin-like_sf"/>
</dbReference>
<proteinExistence type="predicted"/>
<evidence type="ECO:0000256" key="6">
    <source>
        <dbReference type="SAM" id="MobiDB-lite"/>
    </source>
</evidence>
<keyword evidence="2" id="KW-0349">Heme</keyword>
<feature type="domain" description="Globin" evidence="7">
    <location>
        <begin position="353"/>
        <end position="500"/>
    </location>
</feature>
<keyword evidence="4" id="KW-0479">Metal-binding</keyword>
<feature type="region of interest" description="Disordered" evidence="6">
    <location>
        <begin position="155"/>
        <end position="274"/>
    </location>
</feature>
<dbReference type="Pfam" id="PF00042">
    <property type="entry name" value="Globin"/>
    <property type="match status" value="1"/>
</dbReference>
<feature type="region of interest" description="Disordered" evidence="6">
    <location>
        <begin position="1"/>
        <end position="60"/>
    </location>
</feature>
<name>A0A8B7PGP3_HYAAZ</name>
<dbReference type="KEGG" id="hazt:108680782"/>
<dbReference type="PRINTS" id="PR00188">
    <property type="entry name" value="PLANTGLOBIN"/>
</dbReference>
<dbReference type="OrthoDB" id="6346302at2759"/>
<feature type="compositionally biased region" description="Basic and acidic residues" evidence="6">
    <location>
        <begin position="1"/>
        <end position="10"/>
    </location>
</feature>
<dbReference type="Gene3D" id="1.10.490.10">
    <property type="entry name" value="Globins"/>
    <property type="match status" value="1"/>
</dbReference>
<keyword evidence="8" id="KW-1185">Reference proteome</keyword>
<keyword evidence="3" id="KW-0561">Oxygen transport</keyword>
<feature type="compositionally biased region" description="Basic and acidic residues" evidence="6">
    <location>
        <begin position="220"/>
        <end position="232"/>
    </location>
</feature>
<feature type="compositionally biased region" description="Polar residues" evidence="6">
    <location>
        <begin position="13"/>
        <end position="26"/>
    </location>
</feature>
<keyword evidence="1" id="KW-0813">Transport</keyword>
<dbReference type="GO" id="GO:0020037">
    <property type="term" value="F:heme binding"/>
    <property type="evidence" value="ECO:0007669"/>
    <property type="project" value="InterPro"/>
</dbReference>
<sequence length="506" mass="56346">MGAGYAKEDGNISPKTKSAIKSNSSLPRVRRSFKSGGNLTTSLQDTSLHTGEGESYRTEGMNEMASEELNKISIEIEKRGNYKFPEKLEKGNPEMLGICEDISGKSEIEKALIGNGNKEESKMDNNGHGKKELVIDKDEEKIGLKVTSEFNSTPRLKSQEIIFNHSEDKSFTPSSSSIEGEKKNRKSSTELKENLSTNLNPKEICKDLSPRQASLNSFKSHPDPKKEIDFRSGKSNSIEGGTIATEHIVPSITEAQLSKDQTKSKKDSRRLKMKKKTSIDVDWSKFKFASSDGNSVSRKPSQDCDDTSAAPSWHRPSKGSFDLGRVALRFTKRSSTDKGIDGPALEEEPPPAELTQEQKIIIKETWAIVKQNVERVGVIMFTNLFETHPDVQEVFLPLRGMEKNALLDNKKLRNHALRVMGFVEKAVGRLEEPAQLQALLETCGRNHCGYGAALHHIDLVGPQLLEAIKPSLEDRWSPEISTAWTLLMDNIAYAMKAAMRLQMRQA</sequence>
<dbReference type="GeneID" id="108680782"/>
<evidence type="ECO:0000256" key="1">
    <source>
        <dbReference type="ARBA" id="ARBA00022448"/>
    </source>
</evidence>
<feature type="compositionally biased region" description="Polar residues" evidence="6">
    <location>
        <begin position="35"/>
        <end position="49"/>
    </location>
</feature>
<protein>
    <submittedName>
        <fullName evidence="9">Uncharacterized protein LOC108680782</fullName>
    </submittedName>
</protein>
<dbReference type="PROSITE" id="PS01033">
    <property type="entry name" value="GLOBIN"/>
    <property type="match status" value="1"/>
</dbReference>
<dbReference type="RefSeq" id="XP_018025170.1">
    <property type="nucleotide sequence ID" value="XM_018169681.2"/>
</dbReference>
<evidence type="ECO:0000256" key="5">
    <source>
        <dbReference type="ARBA" id="ARBA00023004"/>
    </source>
</evidence>
<gene>
    <name evidence="9" type="primary">LOC108680782</name>
</gene>
<organism evidence="8 9">
    <name type="scientific">Hyalella azteca</name>
    <name type="common">Amphipod</name>
    <dbReference type="NCBI Taxonomy" id="294128"/>
    <lineage>
        <taxon>Eukaryota</taxon>
        <taxon>Metazoa</taxon>
        <taxon>Ecdysozoa</taxon>
        <taxon>Arthropoda</taxon>
        <taxon>Crustacea</taxon>
        <taxon>Multicrustacea</taxon>
        <taxon>Malacostraca</taxon>
        <taxon>Eumalacostraca</taxon>
        <taxon>Peracarida</taxon>
        <taxon>Amphipoda</taxon>
        <taxon>Senticaudata</taxon>
        <taxon>Talitrida</taxon>
        <taxon>Talitroidea</taxon>
        <taxon>Hyalellidae</taxon>
        <taxon>Hyalella</taxon>
    </lineage>
</organism>
<dbReference type="GO" id="GO:0019825">
    <property type="term" value="F:oxygen binding"/>
    <property type="evidence" value="ECO:0007669"/>
    <property type="project" value="InterPro"/>
</dbReference>
<dbReference type="SUPFAM" id="SSF46458">
    <property type="entry name" value="Globin-like"/>
    <property type="match status" value="1"/>
</dbReference>
<reference evidence="9" key="1">
    <citation type="submission" date="2025-08" db="UniProtKB">
        <authorList>
            <consortium name="RefSeq"/>
        </authorList>
    </citation>
    <scope>IDENTIFICATION</scope>
    <source>
        <tissue evidence="9">Whole organism</tissue>
    </source>
</reference>
<dbReference type="GO" id="GO:0046872">
    <property type="term" value="F:metal ion binding"/>
    <property type="evidence" value="ECO:0007669"/>
    <property type="project" value="UniProtKB-KW"/>
</dbReference>
<evidence type="ECO:0000256" key="4">
    <source>
        <dbReference type="ARBA" id="ARBA00022723"/>
    </source>
</evidence>
<dbReference type="Proteomes" id="UP000694843">
    <property type="component" value="Unplaced"/>
</dbReference>
<dbReference type="InterPro" id="IPR012292">
    <property type="entry name" value="Globin/Proto"/>
</dbReference>
<evidence type="ECO:0000256" key="2">
    <source>
        <dbReference type="ARBA" id="ARBA00022617"/>
    </source>
</evidence>
<evidence type="ECO:0000313" key="9">
    <source>
        <dbReference type="RefSeq" id="XP_018025170.1"/>
    </source>
</evidence>
<evidence type="ECO:0000259" key="7">
    <source>
        <dbReference type="PROSITE" id="PS01033"/>
    </source>
</evidence>
<feature type="region of interest" description="Disordered" evidence="6">
    <location>
        <begin position="290"/>
        <end position="318"/>
    </location>
</feature>
<feature type="compositionally biased region" description="Basic and acidic residues" evidence="6">
    <location>
        <begin position="179"/>
        <end position="193"/>
    </location>
</feature>
<dbReference type="InterPro" id="IPR050532">
    <property type="entry name" value="Globin-like_OT"/>
</dbReference>
<evidence type="ECO:0000313" key="8">
    <source>
        <dbReference type="Proteomes" id="UP000694843"/>
    </source>
</evidence>
<dbReference type="PANTHER" id="PTHR46458:SF1">
    <property type="entry name" value="GEO09476P1"/>
    <property type="match status" value="1"/>
</dbReference>